<evidence type="ECO:0000313" key="2">
    <source>
        <dbReference type="Proteomes" id="UP001151760"/>
    </source>
</evidence>
<reference evidence="1" key="1">
    <citation type="journal article" date="2022" name="Int. J. Mol. Sci.">
        <title>Draft Genome of Tanacetum Coccineum: Genomic Comparison of Closely Related Tanacetum-Family Plants.</title>
        <authorList>
            <person name="Yamashiro T."/>
            <person name="Shiraishi A."/>
            <person name="Nakayama K."/>
            <person name="Satake H."/>
        </authorList>
    </citation>
    <scope>NUCLEOTIDE SEQUENCE</scope>
</reference>
<protein>
    <submittedName>
        <fullName evidence="1">Uncharacterized protein</fullName>
    </submittedName>
</protein>
<proteinExistence type="predicted"/>
<evidence type="ECO:0000313" key="1">
    <source>
        <dbReference type="EMBL" id="GJT02571.1"/>
    </source>
</evidence>
<organism evidence="1 2">
    <name type="scientific">Tanacetum coccineum</name>
    <dbReference type="NCBI Taxonomy" id="301880"/>
    <lineage>
        <taxon>Eukaryota</taxon>
        <taxon>Viridiplantae</taxon>
        <taxon>Streptophyta</taxon>
        <taxon>Embryophyta</taxon>
        <taxon>Tracheophyta</taxon>
        <taxon>Spermatophyta</taxon>
        <taxon>Magnoliopsida</taxon>
        <taxon>eudicotyledons</taxon>
        <taxon>Gunneridae</taxon>
        <taxon>Pentapetalae</taxon>
        <taxon>asterids</taxon>
        <taxon>campanulids</taxon>
        <taxon>Asterales</taxon>
        <taxon>Asteraceae</taxon>
        <taxon>Asteroideae</taxon>
        <taxon>Anthemideae</taxon>
        <taxon>Anthemidinae</taxon>
        <taxon>Tanacetum</taxon>
    </lineage>
</organism>
<name>A0ABQ5AIQ1_9ASTR</name>
<accession>A0ABQ5AIQ1</accession>
<sequence length="121" mass="13266">MMNIVNREQYLAIGSSYETILIRAATLSFVVIKLMASGLLADLSFPSWASSCFVAEPSVMVGVAGGVSVLEEDEEFWAWMACDSVCSQGEKVRRAVPEGPPLLYFRRYSARMKACSRSSAL</sequence>
<keyword evidence="2" id="KW-1185">Reference proteome</keyword>
<gene>
    <name evidence="1" type="ORF">Tco_0823740</name>
</gene>
<comment type="caution">
    <text evidence="1">The sequence shown here is derived from an EMBL/GenBank/DDBJ whole genome shotgun (WGS) entry which is preliminary data.</text>
</comment>
<dbReference type="Proteomes" id="UP001151760">
    <property type="component" value="Unassembled WGS sequence"/>
</dbReference>
<reference evidence="1" key="2">
    <citation type="submission" date="2022-01" db="EMBL/GenBank/DDBJ databases">
        <authorList>
            <person name="Yamashiro T."/>
            <person name="Shiraishi A."/>
            <person name="Satake H."/>
            <person name="Nakayama K."/>
        </authorList>
    </citation>
    <scope>NUCLEOTIDE SEQUENCE</scope>
</reference>
<dbReference type="EMBL" id="BQNB010012359">
    <property type="protein sequence ID" value="GJT02571.1"/>
    <property type="molecule type" value="Genomic_DNA"/>
</dbReference>